<proteinExistence type="predicted"/>
<organism evidence="1 2">
    <name type="scientific">Thalassiosira oceanica</name>
    <name type="common">Marine diatom</name>
    <dbReference type="NCBI Taxonomy" id="159749"/>
    <lineage>
        <taxon>Eukaryota</taxon>
        <taxon>Sar</taxon>
        <taxon>Stramenopiles</taxon>
        <taxon>Ochrophyta</taxon>
        <taxon>Bacillariophyta</taxon>
        <taxon>Coscinodiscophyceae</taxon>
        <taxon>Thalassiosirophycidae</taxon>
        <taxon>Thalassiosirales</taxon>
        <taxon>Thalassiosiraceae</taxon>
        <taxon>Thalassiosira</taxon>
    </lineage>
</organism>
<reference evidence="1 2" key="1">
    <citation type="journal article" date="2012" name="Genome Biol.">
        <title>Genome and low-iron response of an oceanic diatom adapted to chronic iron limitation.</title>
        <authorList>
            <person name="Lommer M."/>
            <person name="Specht M."/>
            <person name="Roy A.S."/>
            <person name="Kraemer L."/>
            <person name="Andreson R."/>
            <person name="Gutowska M.A."/>
            <person name="Wolf J."/>
            <person name="Bergner S.V."/>
            <person name="Schilhabel M.B."/>
            <person name="Klostermeier U.C."/>
            <person name="Beiko R.G."/>
            <person name="Rosenstiel P."/>
            <person name="Hippler M."/>
            <person name="Laroche J."/>
        </authorList>
    </citation>
    <scope>NUCLEOTIDE SEQUENCE [LARGE SCALE GENOMIC DNA]</scope>
    <source>
        <strain evidence="1 2">CCMP1005</strain>
    </source>
</reference>
<sequence length="99" mass="10396">SCSARGQTAAQWQQTAVCRRKLAALNRVRSAPAAVPSGDHDVALDRTYDVRSPDPALLPACLLPSAVEVVGVSFASKSGLFSDGAPIIEGPRPKRNQAQ</sequence>
<evidence type="ECO:0000313" key="1">
    <source>
        <dbReference type="EMBL" id="EJK56948.1"/>
    </source>
</evidence>
<accession>K0RSX6</accession>
<dbReference type="Proteomes" id="UP000266841">
    <property type="component" value="Unassembled WGS sequence"/>
</dbReference>
<name>K0RSX6_THAOC</name>
<keyword evidence="2" id="KW-1185">Reference proteome</keyword>
<dbReference type="EMBL" id="AGNL01030071">
    <property type="protein sequence ID" value="EJK56948.1"/>
    <property type="molecule type" value="Genomic_DNA"/>
</dbReference>
<feature type="non-terminal residue" evidence="1">
    <location>
        <position position="1"/>
    </location>
</feature>
<comment type="caution">
    <text evidence="1">The sequence shown here is derived from an EMBL/GenBank/DDBJ whole genome shotgun (WGS) entry which is preliminary data.</text>
</comment>
<gene>
    <name evidence="1" type="ORF">THAOC_23066</name>
</gene>
<dbReference type="AlphaFoldDB" id="K0RSX6"/>
<protein>
    <submittedName>
        <fullName evidence="1">Uncharacterized protein</fullName>
    </submittedName>
</protein>
<evidence type="ECO:0000313" key="2">
    <source>
        <dbReference type="Proteomes" id="UP000266841"/>
    </source>
</evidence>